<organism evidence="3">
    <name type="scientific">Phaeodactylum tricornutum</name>
    <name type="common">Diatom</name>
    <dbReference type="NCBI Taxonomy" id="2850"/>
    <lineage>
        <taxon>Eukaryota</taxon>
        <taxon>Sar</taxon>
        <taxon>Stramenopiles</taxon>
        <taxon>Ochrophyta</taxon>
        <taxon>Bacillariophyta</taxon>
        <taxon>Bacillariophyceae</taxon>
        <taxon>Bacillariophycidae</taxon>
        <taxon>Naviculales</taxon>
        <taxon>Phaeodactylaceae</taxon>
        <taxon>Phaeodactylum</taxon>
    </lineage>
</organism>
<name>A0A8J9SJM6_PHATR</name>
<proteinExistence type="predicted"/>
<keyword evidence="2" id="KW-0472">Membrane</keyword>
<dbReference type="Pfam" id="PF11316">
    <property type="entry name" value="Rhamno_transf"/>
    <property type="match status" value="1"/>
</dbReference>
<feature type="compositionally biased region" description="Low complexity" evidence="1">
    <location>
        <begin position="1"/>
        <end position="14"/>
    </location>
</feature>
<feature type="compositionally biased region" description="Low complexity" evidence="1">
    <location>
        <begin position="21"/>
        <end position="40"/>
    </location>
</feature>
<keyword evidence="2" id="KW-1133">Transmembrane helix</keyword>
<protein>
    <submittedName>
        <fullName evidence="3">Uncharacterized protein</fullName>
    </submittedName>
</protein>
<evidence type="ECO:0000313" key="3">
    <source>
        <dbReference type="EMBL" id="CAG9281548.1"/>
    </source>
</evidence>
<keyword evidence="2" id="KW-0812">Transmembrane</keyword>
<reference evidence="3" key="1">
    <citation type="submission" date="2022-02" db="EMBL/GenBank/DDBJ databases">
        <authorList>
            <person name="Giguere J D."/>
        </authorList>
    </citation>
    <scope>NUCLEOTIDE SEQUENCE</scope>
    <source>
        <strain evidence="3">CCAP 1055/1</strain>
    </source>
</reference>
<feature type="region of interest" description="Disordered" evidence="1">
    <location>
        <begin position="1"/>
        <end position="86"/>
    </location>
</feature>
<feature type="transmembrane region" description="Helical" evidence="2">
    <location>
        <begin position="91"/>
        <end position="111"/>
    </location>
</feature>
<gene>
    <name evidence="3" type="ORF">PTTT1_LOCUS16812</name>
</gene>
<accession>A0A8J9SJM6</accession>
<feature type="transmembrane region" description="Helical" evidence="2">
    <location>
        <begin position="131"/>
        <end position="151"/>
    </location>
</feature>
<dbReference type="EMBL" id="OU594956">
    <property type="protein sequence ID" value="CAG9281548.1"/>
    <property type="molecule type" value="Genomic_DNA"/>
</dbReference>
<evidence type="ECO:0000256" key="1">
    <source>
        <dbReference type="SAM" id="MobiDB-lite"/>
    </source>
</evidence>
<evidence type="ECO:0000256" key="2">
    <source>
        <dbReference type="SAM" id="Phobius"/>
    </source>
</evidence>
<sequence>MGLGSNLSSSPLGRSGHHSSSDSTLRSPPRTTRTTVRHSTACARSSPTSVALVPTTYPSPTAHHQQQQHHYSVSASHCHRMPHPQSPPPRFWLQSFVPSSFFSSFSSFSLFSARPMSRRRLRRSRPNALLLYSLVAWGTLLVSCWTIFVILSPPQSASVPPNPLPHHSVALLRQASTELRTSSTGQRRQVTTFHVPDLSSWRNTHGVVHVVQTRFMQYQPNLLDLGHARLEIFQALTLPSVRAQSSQEFLWLIRTDPALHPTLRTALCHVLRDVPNVILVASNENPEGFRADDAVADVSDDSVWVGHADTVRAYHAAAQTHVLLETRLDADDGLETHVLENLQRQAATALVHAPAVGWRVWCASSHLEYQHYNVWDAGDVRGAIVGIKTSYCVTPGLTWGYAVGVVPHKVESKHDRIHKRVPACTEASAENARVTGCLTRIQNGRHPAAVRARSPTSAGMANLILDATMTQSGNAAATMHKHNLQKLQKSRWKTLQDDLWLTLPLVFGIVPARVWQAREYLEAHMVNIVRDNLAGQCTKGHSCKELSKQALQVLLDMYEADQAEPEPEQL</sequence>
<dbReference type="InterPro" id="IPR021466">
    <property type="entry name" value="Put_rhamnosyl_transferase"/>
</dbReference>
<dbReference type="Proteomes" id="UP000836788">
    <property type="component" value="Chromosome 15"/>
</dbReference>
<dbReference type="AlphaFoldDB" id="A0A8J9SJM6"/>